<accession>A0A6A6SIG2</accession>
<gene>
    <name evidence="2" type="ORF">K491DRAFT_699801</name>
</gene>
<keyword evidence="3" id="KW-1185">Reference proteome</keyword>
<dbReference type="EMBL" id="MU004668">
    <property type="protein sequence ID" value="KAF2647172.1"/>
    <property type="molecule type" value="Genomic_DNA"/>
</dbReference>
<evidence type="ECO:0008006" key="4">
    <source>
        <dbReference type="Google" id="ProtNLM"/>
    </source>
</evidence>
<evidence type="ECO:0000313" key="3">
    <source>
        <dbReference type="Proteomes" id="UP000799324"/>
    </source>
</evidence>
<keyword evidence="1" id="KW-0732">Signal</keyword>
<reference evidence="2" key="1">
    <citation type="journal article" date="2020" name="Stud. Mycol.">
        <title>101 Dothideomycetes genomes: a test case for predicting lifestyles and emergence of pathogens.</title>
        <authorList>
            <person name="Haridas S."/>
            <person name="Albert R."/>
            <person name="Binder M."/>
            <person name="Bloem J."/>
            <person name="Labutti K."/>
            <person name="Salamov A."/>
            <person name="Andreopoulos B."/>
            <person name="Baker S."/>
            <person name="Barry K."/>
            <person name="Bills G."/>
            <person name="Bluhm B."/>
            <person name="Cannon C."/>
            <person name="Castanera R."/>
            <person name="Culley D."/>
            <person name="Daum C."/>
            <person name="Ezra D."/>
            <person name="Gonzalez J."/>
            <person name="Henrissat B."/>
            <person name="Kuo A."/>
            <person name="Liang C."/>
            <person name="Lipzen A."/>
            <person name="Lutzoni F."/>
            <person name="Magnuson J."/>
            <person name="Mondo S."/>
            <person name="Nolan M."/>
            <person name="Ohm R."/>
            <person name="Pangilinan J."/>
            <person name="Park H.-J."/>
            <person name="Ramirez L."/>
            <person name="Alfaro M."/>
            <person name="Sun H."/>
            <person name="Tritt A."/>
            <person name="Yoshinaga Y."/>
            <person name="Zwiers L.-H."/>
            <person name="Turgeon B."/>
            <person name="Goodwin S."/>
            <person name="Spatafora J."/>
            <person name="Crous P."/>
            <person name="Grigoriev I."/>
        </authorList>
    </citation>
    <scope>NUCLEOTIDE SEQUENCE</scope>
    <source>
        <strain evidence="2">CBS 122681</strain>
    </source>
</reference>
<name>A0A6A6SIG2_9PLEO</name>
<sequence>MAPLSWIPLALLASIPLSFACDSATLSSFSRSYTETIESGDIRTILGDLISKVDNAPYTIAPYTQDGVDRPISGYRAVFNQGAREILNSTSAINLDGCFTDVHIIATNGAQGNIDIQTKIVHDSKYLTVLSLETNTTTI</sequence>
<organism evidence="2 3">
    <name type="scientific">Lophiostoma macrostomum CBS 122681</name>
    <dbReference type="NCBI Taxonomy" id="1314788"/>
    <lineage>
        <taxon>Eukaryota</taxon>
        <taxon>Fungi</taxon>
        <taxon>Dikarya</taxon>
        <taxon>Ascomycota</taxon>
        <taxon>Pezizomycotina</taxon>
        <taxon>Dothideomycetes</taxon>
        <taxon>Pleosporomycetidae</taxon>
        <taxon>Pleosporales</taxon>
        <taxon>Lophiostomataceae</taxon>
        <taxon>Lophiostoma</taxon>
    </lineage>
</organism>
<evidence type="ECO:0000313" key="2">
    <source>
        <dbReference type="EMBL" id="KAF2647172.1"/>
    </source>
</evidence>
<feature type="signal peptide" evidence="1">
    <location>
        <begin position="1"/>
        <end position="20"/>
    </location>
</feature>
<feature type="chain" id="PRO_5025683115" description="SnoaL-like domain-containing protein" evidence="1">
    <location>
        <begin position="21"/>
        <end position="139"/>
    </location>
</feature>
<dbReference type="Proteomes" id="UP000799324">
    <property type="component" value="Unassembled WGS sequence"/>
</dbReference>
<dbReference type="AlphaFoldDB" id="A0A6A6SIG2"/>
<evidence type="ECO:0000256" key="1">
    <source>
        <dbReference type="SAM" id="SignalP"/>
    </source>
</evidence>
<protein>
    <recommendedName>
        <fullName evidence="4">SnoaL-like domain-containing protein</fullName>
    </recommendedName>
</protein>
<proteinExistence type="predicted"/>